<dbReference type="AlphaFoldDB" id="A0A081RSP3"/>
<dbReference type="SUPFAM" id="SSF46894">
    <property type="entry name" value="C-terminal effector domain of the bipartite response regulators"/>
    <property type="match status" value="1"/>
</dbReference>
<gene>
    <name evidence="3" type="ORF">MEG1DRAFT_03652</name>
</gene>
<dbReference type="RefSeq" id="WP_036840931.1">
    <property type="nucleotide sequence ID" value="NZ_CAWLUD010000072.1"/>
</dbReference>
<dbReference type="CDD" id="cd06170">
    <property type="entry name" value="LuxR_C_like"/>
    <property type="match status" value="1"/>
</dbReference>
<dbReference type="EMBL" id="JGVH01000072">
    <property type="protein sequence ID" value="KER01696.1"/>
    <property type="molecule type" value="Genomic_DNA"/>
</dbReference>
<dbReference type="InterPro" id="IPR036388">
    <property type="entry name" value="WH-like_DNA-bd_sf"/>
</dbReference>
<evidence type="ECO:0000259" key="2">
    <source>
        <dbReference type="PROSITE" id="PS50043"/>
    </source>
</evidence>
<organism evidence="3 4">
    <name type="scientific">Photorhabdus temperata subsp. temperata Meg1</name>
    <dbReference type="NCBI Taxonomy" id="1393735"/>
    <lineage>
        <taxon>Bacteria</taxon>
        <taxon>Pseudomonadati</taxon>
        <taxon>Pseudomonadota</taxon>
        <taxon>Gammaproteobacteria</taxon>
        <taxon>Enterobacterales</taxon>
        <taxon>Morganellaceae</taxon>
        <taxon>Photorhabdus</taxon>
    </lineage>
</organism>
<dbReference type="Pfam" id="PF08448">
    <property type="entry name" value="PAS_4"/>
    <property type="match status" value="1"/>
</dbReference>
<dbReference type="GO" id="GO:0003677">
    <property type="term" value="F:DNA binding"/>
    <property type="evidence" value="ECO:0007669"/>
    <property type="project" value="UniProtKB-KW"/>
</dbReference>
<dbReference type="Gene3D" id="1.10.10.10">
    <property type="entry name" value="Winged helix-like DNA-binding domain superfamily/Winged helix DNA-binding domain"/>
    <property type="match status" value="1"/>
</dbReference>
<dbReference type="PROSITE" id="PS50043">
    <property type="entry name" value="HTH_LUXR_2"/>
    <property type="match status" value="1"/>
</dbReference>
<reference evidence="3 4" key="1">
    <citation type="submission" date="2014-03" db="EMBL/GenBank/DDBJ databases">
        <title>Draft Genome of Photorhabdus temperata Meg1.</title>
        <authorList>
            <person name="Hurst S.G.IV."/>
            <person name="Morris K."/>
            <person name="Thomas K."/>
            <person name="Tisa L.S."/>
        </authorList>
    </citation>
    <scope>NUCLEOTIDE SEQUENCE [LARGE SCALE GENOMIC DNA]</scope>
    <source>
        <strain evidence="3 4">Meg1</strain>
    </source>
</reference>
<evidence type="ECO:0000256" key="1">
    <source>
        <dbReference type="ARBA" id="ARBA00023125"/>
    </source>
</evidence>
<dbReference type="PROSITE" id="PS00622">
    <property type="entry name" value="HTH_LUXR_1"/>
    <property type="match status" value="1"/>
</dbReference>
<protein>
    <submittedName>
        <fullName evidence="3">Response regulator containing a CheY-like receiver domain and an HTH DNA-binding protein</fullName>
    </submittedName>
</protein>
<dbReference type="PRINTS" id="PR00038">
    <property type="entry name" value="HTHLUXR"/>
</dbReference>
<evidence type="ECO:0000313" key="4">
    <source>
        <dbReference type="Proteomes" id="UP000028002"/>
    </source>
</evidence>
<dbReference type="GO" id="GO:0006355">
    <property type="term" value="P:regulation of DNA-templated transcription"/>
    <property type="evidence" value="ECO:0007669"/>
    <property type="project" value="InterPro"/>
</dbReference>
<comment type="caution">
    <text evidence="3">The sequence shown here is derived from an EMBL/GenBank/DDBJ whole genome shotgun (WGS) entry which is preliminary data.</text>
</comment>
<keyword evidence="1 3" id="KW-0238">DNA-binding</keyword>
<dbReference type="Proteomes" id="UP000028002">
    <property type="component" value="Unassembled WGS sequence"/>
</dbReference>
<dbReference type="InterPro" id="IPR013656">
    <property type="entry name" value="PAS_4"/>
</dbReference>
<dbReference type="InterPro" id="IPR000792">
    <property type="entry name" value="Tscrpt_reg_LuxR_C"/>
</dbReference>
<dbReference type="SMART" id="SM00421">
    <property type="entry name" value="HTH_LUXR"/>
    <property type="match status" value="1"/>
</dbReference>
<proteinExistence type="predicted"/>
<name>A0A081RSP3_PHOTE</name>
<dbReference type="InterPro" id="IPR016032">
    <property type="entry name" value="Sig_transdc_resp-reg_C-effctor"/>
</dbReference>
<dbReference type="Pfam" id="PF00196">
    <property type="entry name" value="GerE"/>
    <property type="match status" value="1"/>
</dbReference>
<feature type="domain" description="HTH luxR-type" evidence="2">
    <location>
        <begin position="148"/>
        <end position="213"/>
    </location>
</feature>
<evidence type="ECO:0000313" key="3">
    <source>
        <dbReference type="EMBL" id="KER01696.1"/>
    </source>
</evidence>
<sequence length="231" mass="27319">MKKFGYKKVPFITTQLTNTWDRSTESWFVKDKEFSFIYANTVSIKANKLPENFNIIGYTDKELPTPFNHFANLFEEHDRKVLACMQRISSIGTYPQGNGQQLKSYFCNKYPLMDEDNQCIGIISHAKEIDHFTVSHYIMNNMSISVRLRPPNNILTQKEWIIIFLFCRGISNKYIADEMKISYHTVEKYFESIYHKLSVRSSIELRLFCKENGYDIYIPPRYFQPIGHFLL</sequence>
<accession>A0A081RSP3</accession>
<dbReference type="PATRIC" id="fig|1393735.3.peg.3739"/>